<accession>A0A1G2NEE1</accession>
<dbReference type="InterPro" id="IPR012677">
    <property type="entry name" value="Nucleotide-bd_a/b_plait_sf"/>
</dbReference>
<evidence type="ECO:0000313" key="4">
    <source>
        <dbReference type="EMBL" id="OHA34450.1"/>
    </source>
</evidence>
<dbReference type="InterPro" id="IPR052462">
    <property type="entry name" value="SLIRP/GR-RBP-like"/>
</dbReference>
<dbReference type="Gene3D" id="3.30.70.330">
    <property type="match status" value="1"/>
</dbReference>
<dbReference type="PANTHER" id="PTHR48027">
    <property type="entry name" value="HETEROGENEOUS NUCLEAR RIBONUCLEOPROTEIN 87F-RELATED"/>
    <property type="match status" value="1"/>
</dbReference>
<comment type="caution">
    <text evidence="4">The sequence shown here is derived from an EMBL/GenBank/DDBJ whole genome shotgun (WGS) entry which is preliminary data.</text>
</comment>
<dbReference type="Proteomes" id="UP000177797">
    <property type="component" value="Unassembled WGS sequence"/>
</dbReference>
<dbReference type="InterPro" id="IPR000504">
    <property type="entry name" value="RRM_dom"/>
</dbReference>
<dbReference type="SUPFAM" id="SSF54928">
    <property type="entry name" value="RNA-binding domain, RBD"/>
    <property type="match status" value="1"/>
</dbReference>
<sequence length="103" mass="11009">MAKKLYVGNLSYSTTSESLREAFSKVGAVVSANVIMDKMSGRSRGFGFVEMEDADAQKAVESMNGKDVDGRALTVNEARPMAERPPRAGGGGYHRGGGDRMSF</sequence>
<gene>
    <name evidence="4" type="ORF">A2938_01225</name>
</gene>
<protein>
    <recommendedName>
        <fullName evidence="3">RRM domain-containing protein</fullName>
    </recommendedName>
</protein>
<keyword evidence="1" id="KW-0694">RNA-binding</keyword>
<dbReference type="EMBL" id="MHSA01000012">
    <property type="protein sequence ID" value="OHA34450.1"/>
    <property type="molecule type" value="Genomic_DNA"/>
</dbReference>
<dbReference type="Pfam" id="PF00076">
    <property type="entry name" value="RRM_1"/>
    <property type="match status" value="1"/>
</dbReference>
<dbReference type="CDD" id="cd21608">
    <property type="entry name" value="RRM2_NsCP33_like"/>
    <property type="match status" value="1"/>
</dbReference>
<dbReference type="PROSITE" id="PS50102">
    <property type="entry name" value="RRM"/>
    <property type="match status" value="1"/>
</dbReference>
<evidence type="ECO:0000313" key="5">
    <source>
        <dbReference type="Proteomes" id="UP000177797"/>
    </source>
</evidence>
<dbReference type="InterPro" id="IPR035979">
    <property type="entry name" value="RBD_domain_sf"/>
</dbReference>
<evidence type="ECO:0000256" key="2">
    <source>
        <dbReference type="SAM" id="MobiDB-lite"/>
    </source>
</evidence>
<feature type="region of interest" description="Disordered" evidence="2">
    <location>
        <begin position="62"/>
        <end position="103"/>
    </location>
</feature>
<dbReference type="InterPro" id="IPR048289">
    <property type="entry name" value="RRM2_NsCP33-like"/>
</dbReference>
<evidence type="ECO:0000256" key="1">
    <source>
        <dbReference type="ARBA" id="ARBA00022884"/>
    </source>
</evidence>
<feature type="domain" description="RRM" evidence="3">
    <location>
        <begin position="3"/>
        <end position="80"/>
    </location>
</feature>
<name>A0A1G2NEE1_9BACT</name>
<organism evidence="4 5">
    <name type="scientific">Candidatus Taylorbacteria bacterium RIFCSPLOWO2_01_FULL_48_100</name>
    <dbReference type="NCBI Taxonomy" id="1802322"/>
    <lineage>
        <taxon>Bacteria</taxon>
        <taxon>Candidatus Tayloriibacteriota</taxon>
    </lineage>
</organism>
<proteinExistence type="predicted"/>
<dbReference type="SMART" id="SM00360">
    <property type="entry name" value="RRM"/>
    <property type="match status" value="1"/>
</dbReference>
<dbReference type="GO" id="GO:0003723">
    <property type="term" value="F:RNA binding"/>
    <property type="evidence" value="ECO:0007669"/>
    <property type="project" value="UniProtKB-KW"/>
</dbReference>
<evidence type="ECO:0000259" key="3">
    <source>
        <dbReference type="PROSITE" id="PS50102"/>
    </source>
</evidence>
<dbReference type="AlphaFoldDB" id="A0A1G2NEE1"/>
<reference evidence="4 5" key="1">
    <citation type="journal article" date="2016" name="Nat. Commun.">
        <title>Thousands of microbial genomes shed light on interconnected biogeochemical processes in an aquifer system.</title>
        <authorList>
            <person name="Anantharaman K."/>
            <person name="Brown C.T."/>
            <person name="Hug L.A."/>
            <person name="Sharon I."/>
            <person name="Castelle C.J."/>
            <person name="Probst A.J."/>
            <person name="Thomas B.C."/>
            <person name="Singh A."/>
            <person name="Wilkins M.J."/>
            <person name="Karaoz U."/>
            <person name="Brodie E.L."/>
            <person name="Williams K.H."/>
            <person name="Hubbard S.S."/>
            <person name="Banfield J.F."/>
        </authorList>
    </citation>
    <scope>NUCLEOTIDE SEQUENCE [LARGE SCALE GENOMIC DNA]</scope>
</reference>